<evidence type="ECO:0000313" key="3">
    <source>
        <dbReference type="EMBL" id="ANP40749.1"/>
    </source>
</evidence>
<dbReference type="SMART" id="SM00448">
    <property type="entry name" value="REC"/>
    <property type="match status" value="1"/>
</dbReference>
<dbReference type="GeneID" id="28249813"/>
<sequence>MSTSKPKILLIDDCDADRYFFKRNLRKVAPDAEVVEFVYAEDALRYLKTPGRDPVDIVFVDINMPRLDGFQFADAYHALYPELKGHARLFVCSSSINPADRQRTDDHPVIDGFCEKPVTRGVLGELL</sequence>
<accession>A0A1B1A2E4</accession>
<dbReference type="InterPro" id="IPR052893">
    <property type="entry name" value="TCS_response_regulator"/>
</dbReference>
<evidence type="ECO:0000313" key="4">
    <source>
        <dbReference type="Proteomes" id="UP000013243"/>
    </source>
</evidence>
<gene>
    <name evidence="3" type="ORF">K529_008235</name>
</gene>
<dbReference type="Proteomes" id="UP000013243">
    <property type="component" value="Chromosome"/>
</dbReference>
<dbReference type="Gene3D" id="3.40.50.2300">
    <property type="match status" value="1"/>
</dbReference>
<dbReference type="GO" id="GO:0000160">
    <property type="term" value="P:phosphorelay signal transduction system"/>
    <property type="evidence" value="ECO:0007669"/>
    <property type="project" value="InterPro"/>
</dbReference>
<feature type="domain" description="Response regulatory" evidence="2">
    <location>
        <begin position="7"/>
        <end position="127"/>
    </location>
</feature>
<evidence type="ECO:0000259" key="2">
    <source>
        <dbReference type="PROSITE" id="PS50110"/>
    </source>
</evidence>
<dbReference type="EMBL" id="CP015230">
    <property type="protein sequence ID" value="ANP40749.1"/>
    <property type="molecule type" value="Genomic_DNA"/>
</dbReference>
<evidence type="ECO:0000256" key="1">
    <source>
        <dbReference type="PROSITE-ProRule" id="PRU00169"/>
    </source>
</evidence>
<feature type="modified residue" description="4-aspartylphosphate" evidence="1">
    <location>
        <position position="61"/>
    </location>
</feature>
<organism evidence="3 4">
    <name type="scientific">Tritonibacter mobilis F1926</name>
    <dbReference type="NCBI Taxonomy" id="1265309"/>
    <lineage>
        <taxon>Bacteria</taxon>
        <taxon>Pseudomonadati</taxon>
        <taxon>Pseudomonadota</taxon>
        <taxon>Alphaproteobacteria</taxon>
        <taxon>Rhodobacterales</taxon>
        <taxon>Paracoccaceae</taxon>
        <taxon>Tritonibacter</taxon>
    </lineage>
</organism>
<dbReference type="PROSITE" id="PS50110">
    <property type="entry name" value="RESPONSE_REGULATORY"/>
    <property type="match status" value="1"/>
</dbReference>
<keyword evidence="1" id="KW-0597">Phosphoprotein</keyword>
<dbReference type="Pfam" id="PF00072">
    <property type="entry name" value="Response_reg"/>
    <property type="match status" value="1"/>
</dbReference>
<dbReference type="OrthoDB" id="9793549at2"/>
<dbReference type="PANTHER" id="PTHR44520:SF2">
    <property type="entry name" value="RESPONSE REGULATOR RCP1"/>
    <property type="match status" value="1"/>
</dbReference>
<protein>
    <recommendedName>
        <fullName evidence="2">Response regulatory domain-containing protein</fullName>
    </recommendedName>
</protein>
<dbReference type="InterPro" id="IPR011006">
    <property type="entry name" value="CheY-like_superfamily"/>
</dbReference>
<proteinExistence type="predicted"/>
<dbReference type="PANTHER" id="PTHR44520">
    <property type="entry name" value="RESPONSE REGULATOR RCP1-RELATED"/>
    <property type="match status" value="1"/>
</dbReference>
<dbReference type="SUPFAM" id="SSF52172">
    <property type="entry name" value="CheY-like"/>
    <property type="match status" value="1"/>
</dbReference>
<dbReference type="STRING" id="1265309.K529_008235"/>
<dbReference type="AlphaFoldDB" id="A0A1B1A2E4"/>
<dbReference type="RefSeq" id="WP_005608684.1">
    <property type="nucleotide sequence ID" value="NZ_CP015230.1"/>
</dbReference>
<name>A0A1B1A2E4_9RHOB</name>
<dbReference type="KEGG" id="rmb:K529_008235"/>
<dbReference type="InterPro" id="IPR001789">
    <property type="entry name" value="Sig_transdc_resp-reg_receiver"/>
</dbReference>
<reference evidence="3 4" key="1">
    <citation type="journal article" date="2016" name="ISME J.">
        <title>Global occurrence and heterogeneity of the Roseobacter-clade species Ruegeria mobilis.</title>
        <authorList>
            <person name="Sonnenschein E."/>
            <person name="Gram L."/>
        </authorList>
    </citation>
    <scope>NUCLEOTIDE SEQUENCE [LARGE SCALE GENOMIC DNA]</scope>
    <source>
        <strain evidence="3 4">F1926</strain>
    </source>
</reference>